<protein>
    <submittedName>
        <fullName evidence="2">Uncharacterized protein</fullName>
    </submittedName>
</protein>
<feature type="compositionally biased region" description="Basic and acidic residues" evidence="1">
    <location>
        <begin position="11"/>
        <end position="21"/>
    </location>
</feature>
<evidence type="ECO:0000313" key="3">
    <source>
        <dbReference type="Proteomes" id="UP000748531"/>
    </source>
</evidence>
<evidence type="ECO:0000313" key="2">
    <source>
        <dbReference type="EMBL" id="KAF5394972.1"/>
    </source>
</evidence>
<gene>
    <name evidence="2" type="ORF">PHET_09145</name>
</gene>
<feature type="region of interest" description="Disordered" evidence="1">
    <location>
        <begin position="1"/>
        <end position="75"/>
    </location>
</feature>
<dbReference type="OrthoDB" id="76105at2759"/>
<dbReference type="Gene3D" id="3.80.10.10">
    <property type="entry name" value="Ribonuclease Inhibitor"/>
    <property type="match status" value="1"/>
</dbReference>
<dbReference type="SUPFAM" id="SSF52047">
    <property type="entry name" value="RNI-like"/>
    <property type="match status" value="1"/>
</dbReference>
<dbReference type="AlphaFoldDB" id="A0A8J4WSQ6"/>
<evidence type="ECO:0000256" key="1">
    <source>
        <dbReference type="SAM" id="MobiDB-lite"/>
    </source>
</evidence>
<dbReference type="EMBL" id="LUCH01017455">
    <property type="protein sequence ID" value="KAF5394972.1"/>
    <property type="molecule type" value="Genomic_DNA"/>
</dbReference>
<dbReference type="Proteomes" id="UP000748531">
    <property type="component" value="Unassembled WGS sequence"/>
</dbReference>
<reference evidence="2" key="1">
    <citation type="submission" date="2019-05" db="EMBL/GenBank/DDBJ databases">
        <title>Annotation for the trematode Paragonimus heterotremus.</title>
        <authorList>
            <person name="Choi Y.-J."/>
        </authorList>
    </citation>
    <scope>NUCLEOTIDE SEQUENCE</scope>
    <source>
        <strain evidence="2">LC</strain>
    </source>
</reference>
<keyword evidence="3" id="KW-1185">Reference proteome</keyword>
<proteinExistence type="predicted"/>
<dbReference type="InterPro" id="IPR032675">
    <property type="entry name" value="LRR_dom_sf"/>
</dbReference>
<sequence length="238" mass="26672">MVSEAEDDVEHFDKNDEKFQLPEESDTDLDMDKEQLLQTEQPMSAIRKVSWRRASSAKSKSKSSSVISTPSNPSFHSVVNLAKERNDSTNTRSESTDDDLLDAYFWPDNMPTEAELRHDTVGAAHYVRACIQNETAPIRSVMERLGQKTLVLRHRGLGATGMKLLTQALQAISDNGLRKDGYEQLHLALTRNTSIRTLDLSAGAKMFLQLGLFQARQFIKVPIDGPIHSKSFDPLLTL</sequence>
<comment type="caution">
    <text evidence="2">The sequence shown here is derived from an EMBL/GenBank/DDBJ whole genome shotgun (WGS) entry which is preliminary data.</text>
</comment>
<organism evidence="2 3">
    <name type="scientific">Paragonimus heterotremus</name>
    <dbReference type="NCBI Taxonomy" id="100268"/>
    <lineage>
        <taxon>Eukaryota</taxon>
        <taxon>Metazoa</taxon>
        <taxon>Spiralia</taxon>
        <taxon>Lophotrochozoa</taxon>
        <taxon>Platyhelminthes</taxon>
        <taxon>Trematoda</taxon>
        <taxon>Digenea</taxon>
        <taxon>Plagiorchiida</taxon>
        <taxon>Troglotremata</taxon>
        <taxon>Troglotrematidae</taxon>
        <taxon>Paragonimus</taxon>
    </lineage>
</organism>
<feature type="compositionally biased region" description="Acidic residues" evidence="1">
    <location>
        <begin position="1"/>
        <end position="10"/>
    </location>
</feature>
<accession>A0A8J4WSQ6</accession>
<feature type="compositionally biased region" description="Low complexity" evidence="1">
    <location>
        <begin position="52"/>
        <end position="74"/>
    </location>
</feature>
<name>A0A8J4WSQ6_9TREM</name>